<keyword evidence="5" id="KW-1185">Reference proteome</keyword>
<dbReference type="InterPro" id="IPR004722">
    <property type="entry name" value="DHOase"/>
</dbReference>
<dbReference type="InterPro" id="IPR032466">
    <property type="entry name" value="Metal_Hydrolase"/>
</dbReference>
<dbReference type="EMBL" id="JAUOZU010000003">
    <property type="protein sequence ID" value="MDO6963077.1"/>
    <property type="molecule type" value="Genomic_DNA"/>
</dbReference>
<dbReference type="GO" id="GO:0004151">
    <property type="term" value="F:dihydroorotase activity"/>
    <property type="evidence" value="ECO:0007669"/>
    <property type="project" value="UniProtKB-EC"/>
</dbReference>
<dbReference type="Pfam" id="PF01979">
    <property type="entry name" value="Amidohydro_1"/>
    <property type="match status" value="1"/>
</dbReference>
<feature type="domain" description="Amidohydrolase-related" evidence="2">
    <location>
        <begin position="284"/>
        <end position="425"/>
    </location>
</feature>
<dbReference type="InterPro" id="IPR006680">
    <property type="entry name" value="Amidohydro-rel"/>
</dbReference>
<reference evidence="4" key="1">
    <citation type="journal article" date="2015" name="Int. J. Syst. Evol. Microbiol.">
        <title>Rhizobium alvei sp. nov., isolated from a freshwater river.</title>
        <authorList>
            <person name="Sheu S.Y."/>
            <person name="Huang H.W."/>
            <person name="Young C.C."/>
            <person name="Chen W.M."/>
        </authorList>
    </citation>
    <scope>NUCLEOTIDE SEQUENCE</scope>
    <source>
        <strain evidence="4">TNR-22</strain>
    </source>
</reference>
<dbReference type="PANTHER" id="PTHR43668">
    <property type="entry name" value="ALLANTOINASE"/>
    <property type="match status" value="1"/>
</dbReference>
<evidence type="ECO:0000259" key="3">
    <source>
        <dbReference type="Pfam" id="PF12890"/>
    </source>
</evidence>
<keyword evidence="4" id="KW-0378">Hydrolase</keyword>
<dbReference type="SUPFAM" id="SSF51338">
    <property type="entry name" value="Composite domain of metallo-dependent hydrolases"/>
    <property type="match status" value="1"/>
</dbReference>
<protein>
    <submittedName>
        <fullName evidence="4">Dihydroorotase</fullName>
        <ecNumber evidence="4">3.5.2.3</ecNumber>
    </submittedName>
</protein>
<accession>A0ABT8YHC4</accession>
<dbReference type="NCBIfam" id="NF006558">
    <property type="entry name" value="PRK09059.1"/>
    <property type="match status" value="1"/>
</dbReference>
<gene>
    <name evidence="4" type="ORF">Q4481_03855</name>
</gene>
<dbReference type="Pfam" id="PF12890">
    <property type="entry name" value="DHOase"/>
    <property type="match status" value="1"/>
</dbReference>
<dbReference type="Proteomes" id="UP001174932">
    <property type="component" value="Unassembled WGS sequence"/>
</dbReference>
<evidence type="ECO:0000313" key="4">
    <source>
        <dbReference type="EMBL" id="MDO6963077.1"/>
    </source>
</evidence>
<comment type="caution">
    <text evidence="4">The sequence shown here is derived from an EMBL/GenBank/DDBJ whole genome shotgun (WGS) entry which is preliminary data.</text>
</comment>
<evidence type="ECO:0000259" key="2">
    <source>
        <dbReference type="Pfam" id="PF01979"/>
    </source>
</evidence>
<reference evidence="4" key="2">
    <citation type="submission" date="2023-07" db="EMBL/GenBank/DDBJ databases">
        <authorList>
            <person name="Shen H."/>
        </authorList>
    </citation>
    <scope>NUCLEOTIDE SEQUENCE</scope>
    <source>
        <strain evidence="4">TNR-22</strain>
    </source>
</reference>
<name>A0ABT8YHC4_9HYPH</name>
<evidence type="ECO:0000256" key="1">
    <source>
        <dbReference type="ARBA" id="ARBA00022975"/>
    </source>
</evidence>
<dbReference type="Gene3D" id="3.20.20.140">
    <property type="entry name" value="Metal-dependent hydrolases"/>
    <property type="match status" value="1"/>
</dbReference>
<sequence length="430" mass="45848">MSTLVLDNVRIIDPSRGLDEDGAIIVKDGIIAEAGRGALNQGIPEGAVRRDCRGLVATPGLIDARTFTGEPGGEHRETIASAGRAAAAGGITSFIMMPDTDPVIDDIALVEFVRKSARDTSPVNVYPAAALTKDLAGEEMTEFGLLLEAGAVAFSNGRKPLHNAQVLRRALTYARDFGAVISLETRDKYLGAGGVMNEGLLASWLGLSGIPHEAEIIPLERDLRIAGLANGRYHAAQISVPGSVEAMTMARARGVKATCGISINNLSLNENDIGEYRTFFKLYPPLRAEDDRKAMVEALARGEIDIIVSSHDPQDVDTKRLPFGEAEDGAIGLETMLAAALRLHHDGSVPLMRLIDAMSTKPAEIFGLPGGTLKPGAAADITLIDLDEPWICVKEQLVSRSKNTPFEDARFSGRAVVTYVGGRKVFDLNG</sequence>
<dbReference type="SUPFAM" id="SSF51556">
    <property type="entry name" value="Metallo-dependent hydrolases"/>
    <property type="match status" value="1"/>
</dbReference>
<keyword evidence="1" id="KW-0665">Pyrimidine biosynthesis</keyword>
<dbReference type="NCBIfam" id="TIGR00857">
    <property type="entry name" value="pyrC_multi"/>
    <property type="match status" value="1"/>
</dbReference>
<dbReference type="CDD" id="cd01317">
    <property type="entry name" value="DHOase_IIa"/>
    <property type="match status" value="1"/>
</dbReference>
<dbReference type="RefSeq" id="WP_304374967.1">
    <property type="nucleotide sequence ID" value="NZ_JAUOZU010000003.1"/>
</dbReference>
<feature type="domain" description="Dihydroorotase catalytic" evidence="3">
    <location>
        <begin position="56"/>
        <end position="239"/>
    </location>
</feature>
<dbReference type="EC" id="3.5.2.3" evidence="4"/>
<dbReference type="InterPro" id="IPR050138">
    <property type="entry name" value="DHOase/Allantoinase_Hydrolase"/>
</dbReference>
<dbReference type="InterPro" id="IPR011059">
    <property type="entry name" value="Metal-dep_hydrolase_composite"/>
</dbReference>
<dbReference type="Gene3D" id="2.30.40.10">
    <property type="entry name" value="Urease, subunit C, domain 1"/>
    <property type="match status" value="1"/>
</dbReference>
<evidence type="ECO:0000313" key="5">
    <source>
        <dbReference type="Proteomes" id="UP001174932"/>
    </source>
</evidence>
<dbReference type="InterPro" id="IPR024403">
    <property type="entry name" value="DHOase_cat"/>
</dbReference>
<organism evidence="4 5">
    <name type="scientific">Rhizobium alvei</name>
    <dbReference type="NCBI Taxonomy" id="1132659"/>
    <lineage>
        <taxon>Bacteria</taxon>
        <taxon>Pseudomonadati</taxon>
        <taxon>Pseudomonadota</taxon>
        <taxon>Alphaproteobacteria</taxon>
        <taxon>Hyphomicrobiales</taxon>
        <taxon>Rhizobiaceae</taxon>
        <taxon>Rhizobium/Agrobacterium group</taxon>
        <taxon>Rhizobium</taxon>
    </lineage>
</organism>
<proteinExistence type="predicted"/>
<dbReference type="PANTHER" id="PTHR43668:SF2">
    <property type="entry name" value="ALLANTOINASE"/>
    <property type="match status" value="1"/>
</dbReference>